<keyword evidence="3" id="KW-0045">Antibiotic biosynthesis</keyword>
<keyword evidence="6" id="KW-1185">Reference proteome</keyword>
<dbReference type="RefSeq" id="WP_109689860.1">
    <property type="nucleotide sequence ID" value="NZ_QGGL01000011.1"/>
</dbReference>
<dbReference type="Gene3D" id="3.60.130.10">
    <property type="entry name" value="Clavaminate synthase-like"/>
    <property type="match status" value="1"/>
</dbReference>
<evidence type="ECO:0000313" key="5">
    <source>
        <dbReference type="EMBL" id="PWK11300.1"/>
    </source>
</evidence>
<accession>A0A316D903</accession>
<comment type="cofactor">
    <cofactor evidence="1">
        <name>Fe(2+)</name>
        <dbReference type="ChEBI" id="CHEBI:29033"/>
    </cofactor>
</comment>
<dbReference type="InterPro" id="IPR003819">
    <property type="entry name" value="TauD/TfdA-like"/>
</dbReference>
<dbReference type="Proteomes" id="UP000245634">
    <property type="component" value="Unassembled WGS sequence"/>
</dbReference>
<evidence type="ECO:0000256" key="3">
    <source>
        <dbReference type="ARBA" id="ARBA00023194"/>
    </source>
</evidence>
<reference evidence="5 6" key="1">
    <citation type="submission" date="2018-05" db="EMBL/GenBank/DDBJ databases">
        <title>Genomic Encyclopedia of Type Strains, Phase IV (KMG-IV): sequencing the most valuable type-strain genomes for metagenomic binning, comparative biology and taxonomic classification.</title>
        <authorList>
            <person name="Goeker M."/>
        </authorList>
    </citation>
    <scope>NUCLEOTIDE SEQUENCE [LARGE SCALE GENOMIC DNA]</scope>
    <source>
        <strain evidence="5 6">DSM 18773</strain>
    </source>
</reference>
<keyword evidence="2" id="KW-0560">Oxidoreductase</keyword>
<dbReference type="SUPFAM" id="SSF51197">
    <property type="entry name" value="Clavaminate synthase-like"/>
    <property type="match status" value="1"/>
</dbReference>
<sequence length="350" mass="40089">MKKGLSDLKSKALKISSEQELVRIEDFAPGQRLPLLITPLVPGVNLLDWCSRNRAKLDELLLETGGLLFRGFDISTQERFDEFVSGMCEELLVYNESSSPRTKLTNKVYTSTEHPKELVILQHNELSYSNVWPQRIWFCSVQEAQSGGETPVADMRRVYDRIDPAIREKFEEKGWMLMRNYGDGFGLPWQEVFHTEDPAEVEAYCRTHGLEVEWKADGLLRTRSVRKAVRRHPVTGEKMWFNHIAFWHESSLEPEIRELLTAELGLEGLPYNTYYGDGSLIEEEVVAALRAATDAETLAFPWQRGDLLMLDNMMVSHGRKSFTGERRTLVAMGEPLDSAEADRMEANMIK</sequence>
<dbReference type="EMBL" id="QGGL01000011">
    <property type="protein sequence ID" value="PWK11300.1"/>
    <property type="molecule type" value="Genomic_DNA"/>
</dbReference>
<feature type="domain" description="TauD/TfdA-like" evidence="4">
    <location>
        <begin position="38"/>
        <end position="330"/>
    </location>
</feature>
<evidence type="ECO:0000259" key="4">
    <source>
        <dbReference type="Pfam" id="PF02668"/>
    </source>
</evidence>
<dbReference type="GO" id="GO:0017000">
    <property type="term" value="P:antibiotic biosynthetic process"/>
    <property type="evidence" value="ECO:0007669"/>
    <property type="project" value="UniProtKB-KW"/>
</dbReference>
<gene>
    <name evidence="5" type="ORF">C7459_11195</name>
</gene>
<proteinExistence type="predicted"/>
<dbReference type="Pfam" id="PF02668">
    <property type="entry name" value="TauD"/>
    <property type="match status" value="1"/>
</dbReference>
<dbReference type="InterPro" id="IPR050411">
    <property type="entry name" value="AlphaKG_dependent_hydroxylases"/>
</dbReference>
<dbReference type="PANTHER" id="PTHR10696">
    <property type="entry name" value="GAMMA-BUTYROBETAINE HYDROXYLASE-RELATED"/>
    <property type="match status" value="1"/>
</dbReference>
<comment type="caution">
    <text evidence="5">The sequence shown here is derived from an EMBL/GenBank/DDBJ whole genome shotgun (WGS) entry which is preliminary data.</text>
</comment>
<dbReference type="InterPro" id="IPR042098">
    <property type="entry name" value="TauD-like_sf"/>
</dbReference>
<organism evidence="5 6">
    <name type="scientific">Tumebacillus permanentifrigoris</name>
    <dbReference type="NCBI Taxonomy" id="378543"/>
    <lineage>
        <taxon>Bacteria</taxon>
        <taxon>Bacillati</taxon>
        <taxon>Bacillota</taxon>
        <taxon>Bacilli</taxon>
        <taxon>Bacillales</taxon>
        <taxon>Alicyclobacillaceae</taxon>
        <taxon>Tumebacillus</taxon>
    </lineage>
</organism>
<dbReference type="AlphaFoldDB" id="A0A316D903"/>
<keyword evidence="5" id="KW-0223">Dioxygenase</keyword>
<evidence type="ECO:0000256" key="1">
    <source>
        <dbReference type="ARBA" id="ARBA00001954"/>
    </source>
</evidence>
<dbReference type="OrthoDB" id="9769888at2"/>
<protein>
    <submittedName>
        <fullName evidence="5">Alpha-ketoglutarate-dependent taurine dioxygenase</fullName>
    </submittedName>
</protein>
<evidence type="ECO:0000256" key="2">
    <source>
        <dbReference type="ARBA" id="ARBA00023002"/>
    </source>
</evidence>
<dbReference type="PANTHER" id="PTHR10696:SF56">
    <property type="entry name" value="TAUD_TFDA-LIKE DOMAIN-CONTAINING PROTEIN"/>
    <property type="match status" value="1"/>
</dbReference>
<dbReference type="GO" id="GO:0051213">
    <property type="term" value="F:dioxygenase activity"/>
    <property type="evidence" value="ECO:0007669"/>
    <property type="project" value="UniProtKB-KW"/>
</dbReference>
<evidence type="ECO:0000313" key="6">
    <source>
        <dbReference type="Proteomes" id="UP000245634"/>
    </source>
</evidence>
<name>A0A316D903_9BACL</name>